<protein>
    <submittedName>
        <fullName evidence="3">HNH endonuclease family protein</fullName>
    </submittedName>
</protein>
<name>A0ABY8QUV2_9MICO</name>
<accession>A0ABY8QUV2</accession>
<evidence type="ECO:0000313" key="4">
    <source>
        <dbReference type="Proteomes" id="UP001209083"/>
    </source>
</evidence>
<keyword evidence="3" id="KW-0378">Hydrolase</keyword>
<dbReference type="InterPro" id="IPR011089">
    <property type="entry name" value="GmrSD_C"/>
</dbReference>
<gene>
    <name evidence="3" type="ORF">LWF01_03120</name>
</gene>
<feature type="compositionally biased region" description="Polar residues" evidence="1">
    <location>
        <begin position="56"/>
        <end position="68"/>
    </location>
</feature>
<keyword evidence="3" id="KW-0255">Endonuclease</keyword>
<organism evidence="3 4">
    <name type="scientific">Saxibacter everestensis</name>
    <dbReference type="NCBI Taxonomy" id="2909229"/>
    <lineage>
        <taxon>Bacteria</taxon>
        <taxon>Bacillati</taxon>
        <taxon>Actinomycetota</taxon>
        <taxon>Actinomycetes</taxon>
        <taxon>Micrococcales</taxon>
        <taxon>Brevibacteriaceae</taxon>
        <taxon>Saxibacter</taxon>
    </lineage>
</organism>
<dbReference type="GO" id="GO:0004519">
    <property type="term" value="F:endonuclease activity"/>
    <property type="evidence" value="ECO:0007669"/>
    <property type="project" value="UniProtKB-KW"/>
</dbReference>
<dbReference type="EMBL" id="CP090958">
    <property type="protein sequence ID" value="WGW12780.1"/>
    <property type="molecule type" value="Genomic_DNA"/>
</dbReference>
<dbReference type="RefSeq" id="WP_349639585.1">
    <property type="nucleotide sequence ID" value="NZ_CP090958.1"/>
</dbReference>
<sequence length="275" mass="29497">MNAPAPSASTARNVKQLRRSVRRCRLILAFSLTAALGLGTAGCDVAAGWVAQPVPQTAGASSQTPTASTDKRSAQDVLGSLPVKGRAPKAGYDREEFGAAWSDVDRNGCDTRNDILKRDLENEKFKSGTHDCVILTGVLSDAYTAKTIDFTRGQRTSTAVQIDHVVALLDAWQSGALQLSAERRRVLANDPLNLQAVDGPTNGQKQASNAASWLPPNKAYRCVYVARQISVKAAYGLWVTKPEKSAMERVLDSCAGQKAFVTTVPTLPPRTPKHP</sequence>
<keyword evidence="4" id="KW-1185">Reference proteome</keyword>
<feature type="region of interest" description="Disordered" evidence="1">
    <location>
        <begin position="56"/>
        <end position="75"/>
    </location>
</feature>
<proteinExistence type="predicted"/>
<reference evidence="3 4" key="1">
    <citation type="submission" date="2023-05" db="EMBL/GenBank/DDBJ databases">
        <title>Lithophilousrod everest ZFBP1038 complete genpme.</title>
        <authorList>
            <person name="Tian M."/>
        </authorList>
    </citation>
    <scope>NUCLEOTIDE SEQUENCE [LARGE SCALE GENOMIC DNA]</scope>
    <source>
        <strain evidence="3 4">ZFBP1038</strain>
    </source>
</reference>
<dbReference type="Pfam" id="PF07510">
    <property type="entry name" value="GmrSD_C"/>
    <property type="match status" value="1"/>
</dbReference>
<evidence type="ECO:0000259" key="2">
    <source>
        <dbReference type="Pfam" id="PF07510"/>
    </source>
</evidence>
<keyword evidence="3" id="KW-0540">Nuclease</keyword>
<evidence type="ECO:0000313" key="3">
    <source>
        <dbReference type="EMBL" id="WGW12780.1"/>
    </source>
</evidence>
<dbReference type="Proteomes" id="UP001209083">
    <property type="component" value="Chromosome"/>
</dbReference>
<dbReference type="PANTHER" id="PTHR24094">
    <property type="entry name" value="SECRETED PROTEIN"/>
    <property type="match status" value="1"/>
</dbReference>
<evidence type="ECO:0000256" key="1">
    <source>
        <dbReference type="SAM" id="MobiDB-lite"/>
    </source>
</evidence>
<dbReference type="PANTHER" id="PTHR24094:SF15">
    <property type="entry name" value="AMP-DEPENDENT SYNTHETASE_LIGASE DOMAIN-CONTAINING PROTEIN-RELATED"/>
    <property type="match status" value="1"/>
</dbReference>
<feature type="domain" description="GmrSD restriction endonucleases C-terminal" evidence="2">
    <location>
        <begin position="110"/>
        <end position="247"/>
    </location>
</feature>